<evidence type="ECO:0000313" key="3">
    <source>
        <dbReference type="Proteomes" id="UP001206126"/>
    </source>
</evidence>
<evidence type="ECO:0000256" key="1">
    <source>
        <dbReference type="SAM" id="Phobius"/>
    </source>
</evidence>
<evidence type="ECO:0000313" key="2">
    <source>
        <dbReference type="EMBL" id="MCS0809983.1"/>
    </source>
</evidence>
<keyword evidence="1" id="KW-1133">Transmembrane helix</keyword>
<reference evidence="2 3" key="1">
    <citation type="submission" date="2022-08" db="EMBL/GenBank/DDBJ databases">
        <title>Reclassification of Massilia species as members of the genera Telluria, Duganella, Pseudoduganella, Mokoshia gen. nov. and Zemynaea gen. nov. using orthogonal and non-orthogonal genome-based approaches.</title>
        <authorList>
            <person name="Bowman J.P."/>
        </authorList>
    </citation>
    <scope>NUCLEOTIDE SEQUENCE [LARGE SCALE GENOMIC DNA]</scope>
    <source>
        <strain evidence="2 3">JCM 31605</strain>
    </source>
</reference>
<keyword evidence="1" id="KW-0812">Transmembrane</keyword>
<protein>
    <submittedName>
        <fullName evidence="2">Uncharacterized protein</fullName>
    </submittedName>
</protein>
<feature type="transmembrane region" description="Helical" evidence="1">
    <location>
        <begin position="6"/>
        <end position="28"/>
    </location>
</feature>
<gene>
    <name evidence="2" type="ORF">NX774_18835</name>
</gene>
<accession>A0ABT2DF79</accession>
<dbReference type="EMBL" id="JANUHB010000005">
    <property type="protein sequence ID" value="MCS0809983.1"/>
    <property type="molecule type" value="Genomic_DNA"/>
</dbReference>
<name>A0ABT2DF79_9BURK</name>
<sequence length="120" mass="13757">MTDAQLAFYSSWASIVGLCISVVSLFYVRSIKKNIIRFRRKQRIRHLTDEILQIQDDAMPLSSASRTKLLALKRNIPTYVWSRFTEKGRAALEVHKHIDEGNIVALKEAIYDLASFSEDA</sequence>
<keyword evidence="1" id="KW-0472">Membrane</keyword>
<dbReference type="Proteomes" id="UP001206126">
    <property type="component" value="Unassembled WGS sequence"/>
</dbReference>
<comment type="caution">
    <text evidence="2">The sequence shown here is derived from an EMBL/GenBank/DDBJ whole genome shotgun (WGS) entry which is preliminary data.</text>
</comment>
<organism evidence="2 3">
    <name type="scientific">Massilia agilis</name>
    <dbReference type="NCBI Taxonomy" id="1811226"/>
    <lineage>
        <taxon>Bacteria</taxon>
        <taxon>Pseudomonadati</taxon>
        <taxon>Pseudomonadota</taxon>
        <taxon>Betaproteobacteria</taxon>
        <taxon>Burkholderiales</taxon>
        <taxon>Oxalobacteraceae</taxon>
        <taxon>Telluria group</taxon>
        <taxon>Massilia</taxon>
    </lineage>
</organism>
<dbReference type="RefSeq" id="WP_258823815.1">
    <property type="nucleotide sequence ID" value="NZ_JANUHB010000005.1"/>
</dbReference>
<proteinExistence type="predicted"/>
<keyword evidence="3" id="KW-1185">Reference proteome</keyword>